<dbReference type="SMART" id="SM00387">
    <property type="entry name" value="HATPase_c"/>
    <property type="match status" value="1"/>
</dbReference>
<feature type="domain" description="HAMP" evidence="12">
    <location>
        <begin position="472"/>
        <end position="524"/>
    </location>
</feature>
<dbReference type="Pfam" id="PF00072">
    <property type="entry name" value="Response_reg"/>
    <property type="match status" value="3"/>
</dbReference>
<dbReference type="CDD" id="cd00082">
    <property type="entry name" value="HisKA"/>
    <property type="match status" value="1"/>
</dbReference>
<sequence>MNTMTDMAEQLDVKLLLATLMALKKGDFSVRMPSDWTGVSGKIADTLNDIIETKSKMVEAVTEVSRVVGREGHLTQRADVPGVVGGWSTIISSVNTLIDDLVRPTTEMARVIGAVAKGDLSQTMALEVDGHPLKGQYLRAATTANTMVEQLSSFSSEVTRVAREVGTEGKLGGQAQVKGVAGTWKDLTDSVNSMAGNLTSQVRNIAEVTTAVANGDLSKKITVDVRGEILQLKDTINVMVDQLRSFASEVTRVAREVGTEGKLGGQAYVPGVGGTWKDLTDNVNFMASNLTGQVRNIATVTTAVANGDLSKKITVDVKGEILELKNTINVMVDQLSSFSSEVTRVAREVGTEGKLGGQAQVKGVAGTWKDLTDSVNSMAGNLTGQVRNIADVTTAVANGDLSKKITVDVKGEILELKNTINVMVDQLNSFASEVTRVAREVGTEGRLGGQANVPGVAGTWKDLTDGVNSMAGNLTGQVRNIADVTTAVANGDLSKKITVDVKGEILELKNTINVMVDQLSSFASEVTRVAREVGTEGKLGGQAYVPGVGGTWKDLTDNVNFMASNLTGQVRNIAAVTTAVARGDLSKKITVDVKGEILELKDTINVMVDQLSSFASEVTRVAREVGTEGKLGGQANVSGVAGTWKDLTENVNQLAANLTNQMRAIGEVATAVTRGDLSRSIQVEARGEVSYLKDNINEMIRNLKETTQKNAQQDWLKTNLARFTRLLQGQRDLGAVTKLILSELAPLVSAHHGVFYMMDSQEADARLRMIASYGYRSSRKLPTSFLPGEGLVGQCALEKNRIWLTDVPRDYIVVSSGLGSAPPNNIVVLPILFEQQVKAVIEIASLDRFTETHLSFLDQLMESIGVVLNTIEANSRTESLLTQSQSLAQELQQTNQELAEKARLLSEQNIEVERKNREVEQAKLALEEKATQLALSSKYKSEFLANMSHELRTPLNSLLILAQQLSDNPEGNLSGKQVEFAKTIHGSGSDLLTLINDILDLSKIESGTVTLDVSEYRFSNLRNYVDRTFRHMAEAKHLGFQVDLAENLPTAVMTDTTRLQQVLKNLLSNAFKFTSHGQVALNISLVTSGWTADHPHLLHADAVLAFSVSDSGVGIPSDKLQLIFEAFQQADGSTARKYGGTGLGLSISRELARLLGGEIRVESTVNVGSIFTLYLPYNRAGFINYEATRQPQPARLVAPSAPLAAPIAYAPIESGEHGGVATIEVQAPTNSNLVEYASMLDDRGLIAPGDPSVLIVEDDDRFAKTVLELAREKNFKGIVTHRGDSALSLARDYLPSAILLDIDLPDIDGFTVLDRLKRDPSTRHIPVHVVSALRERERALRQGAISFLNKPVEREVLDEEFNRIQKFLVGGKRSLLVVEDDMAQRELIVNLIGDSDLNMVTVETGAAAMAALDGQHFDCMVLDLTLPDISGFDLLDAIGKKPALRDLPIVIYTAQELSRKEVTKLKKYAKTIVIKDARSPERLLDETALFLHRSHASLPELQRKMLEEIHALDGGLAGRKVLIVDDDLRNIFALSSLLERQQMHVLFAENGRDGIEVLEKDPTIEIVLMDIMMPEMDGYDTMRAIRRIPKFKSLPIITLTAKAMKGDRDKCIAAGASDYITKPVDVAQLLSLMRVWLH</sequence>
<dbReference type="SUPFAM" id="SSF52172">
    <property type="entry name" value="CheY-like"/>
    <property type="match status" value="3"/>
</dbReference>
<evidence type="ECO:0000259" key="10">
    <source>
        <dbReference type="PROSITE" id="PS50109"/>
    </source>
</evidence>
<evidence type="ECO:0000256" key="2">
    <source>
        <dbReference type="ARBA" id="ARBA00004370"/>
    </source>
</evidence>
<feature type="domain" description="HAMP" evidence="12">
    <location>
        <begin position="564"/>
        <end position="616"/>
    </location>
</feature>
<feature type="domain" description="Response regulatory" evidence="11">
    <location>
        <begin position="1374"/>
        <end position="1490"/>
    </location>
</feature>
<dbReference type="Gene3D" id="1.10.287.130">
    <property type="match status" value="1"/>
</dbReference>
<dbReference type="Gene3D" id="3.30.450.40">
    <property type="match status" value="1"/>
</dbReference>
<feature type="modified residue" description="4-aspartylphosphate" evidence="8">
    <location>
        <position position="1423"/>
    </location>
</feature>
<comment type="subcellular location">
    <subcellularLocation>
        <location evidence="2">Membrane</location>
    </subcellularLocation>
</comment>
<dbReference type="CDD" id="cd00156">
    <property type="entry name" value="REC"/>
    <property type="match status" value="1"/>
</dbReference>
<proteinExistence type="predicted"/>
<evidence type="ECO:0000313" key="13">
    <source>
        <dbReference type="EMBL" id="MFC5511914.1"/>
    </source>
</evidence>
<dbReference type="InterPro" id="IPR003018">
    <property type="entry name" value="GAF"/>
</dbReference>
<evidence type="ECO:0000256" key="5">
    <source>
        <dbReference type="ARBA" id="ARBA00022679"/>
    </source>
</evidence>
<accession>A0ABW0PN55</accession>
<dbReference type="InterPro" id="IPR005467">
    <property type="entry name" value="His_kinase_dom"/>
</dbReference>
<reference evidence="14" key="1">
    <citation type="journal article" date="2019" name="Int. J. Syst. Evol. Microbiol.">
        <title>The Global Catalogue of Microorganisms (GCM) 10K type strain sequencing project: providing services to taxonomists for standard genome sequencing and annotation.</title>
        <authorList>
            <consortium name="The Broad Institute Genomics Platform"/>
            <consortium name="The Broad Institute Genome Sequencing Center for Infectious Disease"/>
            <person name="Wu L."/>
            <person name="Ma J."/>
        </authorList>
    </citation>
    <scope>NUCLEOTIDE SEQUENCE [LARGE SCALE GENOMIC DNA]</scope>
    <source>
        <strain evidence="14">CCUG 38813</strain>
    </source>
</reference>
<name>A0ABW0PN55_9BURK</name>
<dbReference type="PROSITE" id="PS50109">
    <property type="entry name" value="HIS_KIN"/>
    <property type="match status" value="1"/>
</dbReference>
<dbReference type="EMBL" id="JBHSMS010000039">
    <property type="protein sequence ID" value="MFC5511914.1"/>
    <property type="molecule type" value="Genomic_DNA"/>
</dbReference>
<dbReference type="SUPFAM" id="SSF55781">
    <property type="entry name" value="GAF domain-like"/>
    <property type="match status" value="1"/>
</dbReference>
<evidence type="ECO:0000256" key="1">
    <source>
        <dbReference type="ARBA" id="ARBA00000085"/>
    </source>
</evidence>
<dbReference type="PRINTS" id="PR00344">
    <property type="entry name" value="BCTRLSENSOR"/>
</dbReference>
<feature type="domain" description="HAMP" evidence="12">
    <location>
        <begin position="380"/>
        <end position="432"/>
    </location>
</feature>
<dbReference type="Gene3D" id="3.40.50.2300">
    <property type="match status" value="3"/>
</dbReference>
<evidence type="ECO:0000256" key="3">
    <source>
        <dbReference type="ARBA" id="ARBA00012438"/>
    </source>
</evidence>
<feature type="modified residue" description="4-aspartylphosphate" evidence="8">
    <location>
        <position position="1570"/>
    </location>
</feature>
<dbReference type="SUPFAM" id="SSF55874">
    <property type="entry name" value="ATPase domain of HSP90 chaperone/DNA topoisomerase II/histidine kinase"/>
    <property type="match status" value="1"/>
</dbReference>
<dbReference type="SMART" id="SM00304">
    <property type="entry name" value="HAMP"/>
    <property type="match status" value="6"/>
</dbReference>
<dbReference type="SUPFAM" id="SSF58104">
    <property type="entry name" value="Methyl-accepting chemotaxis protein (MCP) signaling domain"/>
    <property type="match status" value="4"/>
</dbReference>
<dbReference type="Pfam" id="PF00512">
    <property type="entry name" value="HisKA"/>
    <property type="match status" value="1"/>
</dbReference>
<feature type="domain" description="Response regulatory" evidence="11">
    <location>
        <begin position="1252"/>
        <end position="1365"/>
    </location>
</feature>
<dbReference type="SUPFAM" id="SSF47384">
    <property type="entry name" value="Homodimeric domain of signal transducing histidine kinase"/>
    <property type="match status" value="1"/>
</dbReference>
<dbReference type="InterPro" id="IPR003594">
    <property type="entry name" value="HATPase_dom"/>
</dbReference>
<comment type="caution">
    <text evidence="13">The sequence shown here is derived from an EMBL/GenBank/DDBJ whole genome shotgun (WGS) entry which is preliminary data.</text>
</comment>
<evidence type="ECO:0000256" key="7">
    <source>
        <dbReference type="ARBA" id="ARBA00023012"/>
    </source>
</evidence>
<dbReference type="InterPro" id="IPR036097">
    <property type="entry name" value="HisK_dim/P_sf"/>
</dbReference>
<dbReference type="InterPro" id="IPR003661">
    <property type="entry name" value="HisK_dim/P_dom"/>
</dbReference>
<dbReference type="Gene3D" id="3.30.565.10">
    <property type="entry name" value="Histidine kinase-like ATPase, C-terminal domain"/>
    <property type="match status" value="1"/>
</dbReference>
<evidence type="ECO:0000256" key="9">
    <source>
        <dbReference type="SAM" id="Coils"/>
    </source>
</evidence>
<dbReference type="Proteomes" id="UP001596031">
    <property type="component" value="Unassembled WGS sequence"/>
</dbReference>
<feature type="domain" description="HAMP" evidence="12">
    <location>
        <begin position="99"/>
        <end position="156"/>
    </location>
</feature>
<evidence type="ECO:0000256" key="4">
    <source>
        <dbReference type="ARBA" id="ARBA00022553"/>
    </source>
</evidence>
<dbReference type="InterPro" id="IPR036890">
    <property type="entry name" value="HATPase_C_sf"/>
</dbReference>
<evidence type="ECO:0000259" key="12">
    <source>
        <dbReference type="PROSITE" id="PS50885"/>
    </source>
</evidence>
<dbReference type="Pfam" id="PF18947">
    <property type="entry name" value="HAMP_2"/>
    <property type="match status" value="3"/>
</dbReference>
<evidence type="ECO:0000256" key="6">
    <source>
        <dbReference type="ARBA" id="ARBA00022777"/>
    </source>
</evidence>
<feature type="modified residue" description="4-aspartylphosphate" evidence="8">
    <location>
        <position position="1301"/>
    </location>
</feature>
<dbReference type="CDD" id="cd06225">
    <property type="entry name" value="HAMP"/>
    <property type="match status" value="6"/>
</dbReference>
<dbReference type="PANTHER" id="PTHR45339">
    <property type="entry name" value="HYBRID SIGNAL TRANSDUCTION HISTIDINE KINASE J"/>
    <property type="match status" value="1"/>
</dbReference>
<feature type="domain" description="HAMP" evidence="12">
    <location>
        <begin position="656"/>
        <end position="708"/>
    </location>
</feature>
<dbReference type="Pfam" id="PF13185">
    <property type="entry name" value="GAF_2"/>
    <property type="match status" value="1"/>
</dbReference>
<keyword evidence="6" id="KW-0418">Kinase</keyword>
<evidence type="ECO:0000259" key="11">
    <source>
        <dbReference type="PROSITE" id="PS50110"/>
    </source>
</evidence>
<keyword evidence="5" id="KW-0808">Transferase</keyword>
<feature type="domain" description="HAMP" evidence="12">
    <location>
        <begin position="196"/>
        <end position="248"/>
    </location>
</feature>
<dbReference type="PROSITE" id="PS50885">
    <property type="entry name" value="HAMP"/>
    <property type="match status" value="7"/>
</dbReference>
<dbReference type="SMART" id="SM00065">
    <property type="entry name" value="GAF"/>
    <property type="match status" value="1"/>
</dbReference>
<keyword evidence="4 8" id="KW-0597">Phosphoprotein</keyword>
<dbReference type="InterPro" id="IPR004358">
    <property type="entry name" value="Sig_transdc_His_kin-like_C"/>
</dbReference>
<feature type="domain" description="Histidine kinase" evidence="10">
    <location>
        <begin position="946"/>
        <end position="1179"/>
    </location>
</feature>
<feature type="coiled-coil region" evidence="9">
    <location>
        <begin position="877"/>
        <end position="932"/>
    </location>
</feature>
<gene>
    <name evidence="13" type="ORF">ACFPOU_12365</name>
</gene>
<protein>
    <recommendedName>
        <fullName evidence="3">histidine kinase</fullName>
        <ecNumber evidence="3">2.7.13.3</ecNumber>
    </recommendedName>
</protein>
<feature type="domain" description="HAMP" evidence="12">
    <location>
        <begin position="288"/>
        <end position="340"/>
    </location>
</feature>
<dbReference type="CDD" id="cd16922">
    <property type="entry name" value="HATPase_EvgS-ArcB-TorS-like"/>
    <property type="match status" value="1"/>
</dbReference>
<keyword evidence="14" id="KW-1185">Reference proteome</keyword>
<dbReference type="InterPro" id="IPR011006">
    <property type="entry name" value="CheY-like_superfamily"/>
</dbReference>
<evidence type="ECO:0000313" key="14">
    <source>
        <dbReference type="Proteomes" id="UP001596031"/>
    </source>
</evidence>
<dbReference type="PROSITE" id="PS50110">
    <property type="entry name" value="RESPONSE_REGULATORY"/>
    <property type="match status" value="3"/>
</dbReference>
<dbReference type="CDD" id="cd17546">
    <property type="entry name" value="REC_hyHK_CKI1_RcsC-like"/>
    <property type="match status" value="1"/>
</dbReference>
<dbReference type="EC" id="2.7.13.3" evidence="3"/>
<keyword evidence="9" id="KW-0175">Coiled coil</keyword>
<keyword evidence="7" id="KW-0902">Two-component regulatory system</keyword>
<dbReference type="PANTHER" id="PTHR45339:SF1">
    <property type="entry name" value="HYBRID SIGNAL TRANSDUCTION HISTIDINE KINASE J"/>
    <property type="match status" value="1"/>
</dbReference>
<organism evidence="13 14">
    <name type="scientific">Massilia jejuensis</name>
    <dbReference type="NCBI Taxonomy" id="648894"/>
    <lineage>
        <taxon>Bacteria</taxon>
        <taxon>Pseudomonadati</taxon>
        <taxon>Pseudomonadota</taxon>
        <taxon>Betaproteobacteria</taxon>
        <taxon>Burkholderiales</taxon>
        <taxon>Oxalobacteraceae</taxon>
        <taxon>Telluria group</taxon>
        <taxon>Massilia</taxon>
    </lineage>
</organism>
<dbReference type="InterPro" id="IPR029016">
    <property type="entry name" value="GAF-like_dom_sf"/>
</dbReference>
<feature type="domain" description="Response regulatory" evidence="11">
    <location>
        <begin position="1520"/>
        <end position="1637"/>
    </location>
</feature>
<comment type="catalytic activity">
    <reaction evidence="1">
        <text>ATP + protein L-histidine = ADP + protein N-phospho-L-histidine.</text>
        <dbReference type="EC" id="2.7.13.3"/>
    </reaction>
</comment>
<dbReference type="SMART" id="SM00388">
    <property type="entry name" value="HisKA"/>
    <property type="match status" value="1"/>
</dbReference>
<dbReference type="SMART" id="SM00448">
    <property type="entry name" value="REC"/>
    <property type="match status" value="3"/>
</dbReference>
<evidence type="ECO:0000256" key="8">
    <source>
        <dbReference type="PROSITE-ProRule" id="PRU00169"/>
    </source>
</evidence>
<dbReference type="InterPro" id="IPR003660">
    <property type="entry name" value="HAMP_dom"/>
</dbReference>
<dbReference type="InterPro" id="IPR001789">
    <property type="entry name" value="Sig_transdc_resp-reg_receiver"/>
</dbReference>
<dbReference type="Pfam" id="PF02518">
    <property type="entry name" value="HATPase_c"/>
    <property type="match status" value="1"/>
</dbReference>
<dbReference type="RefSeq" id="WP_379721470.1">
    <property type="nucleotide sequence ID" value="NZ_JBHSMS010000039.1"/>
</dbReference>
<dbReference type="Gene3D" id="1.20.120.1530">
    <property type="match status" value="4"/>
</dbReference>
<dbReference type="Pfam" id="PF00672">
    <property type="entry name" value="HAMP"/>
    <property type="match status" value="4"/>
</dbReference>